<dbReference type="Proteomes" id="UP000322631">
    <property type="component" value="Chromosome"/>
</dbReference>
<accession>A0A5C0SQ29</accession>
<dbReference type="SUPFAM" id="SSF53300">
    <property type="entry name" value="vWA-like"/>
    <property type="match status" value="1"/>
</dbReference>
<dbReference type="InterPro" id="IPR002881">
    <property type="entry name" value="DUF58"/>
</dbReference>
<feature type="domain" description="DUF58" evidence="1">
    <location>
        <begin position="185"/>
        <end position="314"/>
    </location>
</feature>
<evidence type="ECO:0000259" key="1">
    <source>
        <dbReference type="Pfam" id="PF01882"/>
    </source>
</evidence>
<evidence type="ECO:0000313" key="2">
    <source>
        <dbReference type="EMBL" id="QEK14989.1"/>
    </source>
</evidence>
<dbReference type="RefSeq" id="WP_148882955.1">
    <property type="nucleotide sequence ID" value="NZ_CP041932.1"/>
</dbReference>
<dbReference type="PANTHER" id="PTHR33608:SF6">
    <property type="entry name" value="BLL2464 PROTEIN"/>
    <property type="match status" value="1"/>
</dbReference>
<name>A0A5C0SQ29_9EURY</name>
<organism evidence="2 3">
    <name type="scientific">Thermococcus aciditolerans</name>
    <dbReference type="NCBI Taxonomy" id="2598455"/>
    <lineage>
        <taxon>Archaea</taxon>
        <taxon>Methanobacteriati</taxon>
        <taxon>Methanobacteriota</taxon>
        <taxon>Thermococci</taxon>
        <taxon>Thermococcales</taxon>
        <taxon>Thermococcaceae</taxon>
        <taxon>Thermococcus</taxon>
    </lineage>
</organism>
<dbReference type="KEGG" id="them:FPV09_07690"/>
<reference evidence="2 3" key="1">
    <citation type="submission" date="2019-07" db="EMBL/GenBank/DDBJ databases">
        <title>Complete genome of Thermococcus acidophilus.</title>
        <authorList>
            <person name="Li X."/>
        </authorList>
    </citation>
    <scope>NUCLEOTIDE SEQUENCE [LARGE SCALE GENOMIC DNA]</scope>
    <source>
        <strain evidence="2 3">SY113</strain>
    </source>
</reference>
<dbReference type="AlphaFoldDB" id="A0A5C0SQ29"/>
<dbReference type="GeneID" id="41609727"/>
<dbReference type="Pfam" id="PF01882">
    <property type="entry name" value="DUF58"/>
    <property type="match status" value="1"/>
</dbReference>
<proteinExistence type="predicted"/>
<sequence>MKREDVLWTLAGLGFVHGYLTSNVFSAMFGMGLVAYILHHDSSFSPSLEASVEVPGEVEEGEEFRIRLQLKNTGGPVGVEVFTETSPEVESRLVWLFLGRGESRVVDYPARASMKGIYRVSTVLRLYDPSGMYFEEIGLGEGELRVYPSVDSIREAAREEANIRIAQRMKKGITSGIDSMEVHGLREYYPGDDLRKIDWKASARLGELIVKEFLRETESPVYIVLDATRGMRRRVKRARIDYATSLVLYLATLLVMKNRRVGLVVYSEDGFRLVPPSAGKEQVNRIRNALEFRPAGGRPGFRARLGELSPRGRRFLSRIFPRRRAGLAEALLGIKGSAHLLLVTDLMSDTSRLYRLVSMLKKKHTIAILSPNPVLFHPGPLDEETLKILYERYLEREELIRKFNSLVPTLDLGPEDYAREVVRELR</sequence>
<dbReference type="Gene3D" id="3.40.50.410">
    <property type="entry name" value="von Willebrand factor, type A domain"/>
    <property type="match status" value="1"/>
</dbReference>
<gene>
    <name evidence="2" type="ORF">FPV09_07690</name>
</gene>
<evidence type="ECO:0000313" key="3">
    <source>
        <dbReference type="Proteomes" id="UP000322631"/>
    </source>
</evidence>
<dbReference type="PANTHER" id="PTHR33608">
    <property type="entry name" value="BLL2464 PROTEIN"/>
    <property type="match status" value="1"/>
</dbReference>
<protein>
    <submittedName>
        <fullName evidence="2">DUF58 domain-containing protein</fullName>
    </submittedName>
</protein>
<dbReference type="InterPro" id="IPR036465">
    <property type="entry name" value="vWFA_dom_sf"/>
</dbReference>
<dbReference type="EMBL" id="CP041932">
    <property type="protein sequence ID" value="QEK14989.1"/>
    <property type="molecule type" value="Genomic_DNA"/>
</dbReference>
<keyword evidence="3" id="KW-1185">Reference proteome</keyword>